<organism evidence="2 3">
    <name type="scientific">Methylotenera versatilis (strain 301)</name>
    <dbReference type="NCBI Taxonomy" id="666681"/>
    <lineage>
        <taxon>Bacteria</taxon>
        <taxon>Pseudomonadati</taxon>
        <taxon>Pseudomonadota</taxon>
        <taxon>Betaproteobacteria</taxon>
        <taxon>Nitrosomonadales</taxon>
        <taxon>Methylophilaceae</taxon>
        <taxon>Methylotenera</taxon>
    </lineage>
</organism>
<reference evidence="2 3" key="2">
    <citation type="journal article" date="2011" name="J. Bacteriol.">
        <title>Genomes of three methylotrophs from a single niche uncover genetic and metabolic divergence of Methylophilaceae.</title>
        <authorList>
            <person name="Lapidus A."/>
            <person name="Clum A."/>
            <person name="Labutti K."/>
            <person name="Kaluzhnaya M.G."/>
            <person name="Lim S."/>
            <person name="Beck D.A."/>
            <person name="Glavina Del Rio T."/>
            <person name="Nolan M."/>
            <person name="Mavromatis K."/>
            <person name="Huntemann M."/>
            <person name="Lucas S."/>
            <person name="Lidstrom M.E."/>
            <person name="Ivanova N."/>
            <person name="Chistoserdova L."/>
        </authorList>
    </citation>
    <scope>NUCLEOTIDE SEQUENCE [LARGE SCALE GENOMIC DNA]</scope>
    <source>
        <strain evidence="2 3">301</strain>
    </source>
</reference>
<dbReference type="eggNOG" id="COG3658">
    <property type="taxonomic scope" value="Bacteria"/>
</dbReference>
<dbReference type="OrthoDB" id="5782986at2"/>
<evidence type="ECO:0000256" key="1">
    <source>
        <dbReference type="SAM" id="Phobius"/>
    </source>
</evidence>
<dbReference type="Proteomes" id="UP000000383">
    <property type="component" value="Chromosome"/>
</dbReference>
<reference evidence="3" key="1">
    <citation type="submission" date="2010-05" db="EMBL/GenBank/DDBJ databases">
        <title>Complete sequence of Methylotenera sp. 301.</title>
        <authorList>
            <person name="Lucas S."/>
            <person name="Copeland A."/>
            <person name="Lapidus A."/>
            <person name="Cheng J.-F."/>
            <person name="Bruce D."/>
            <person name="Goodwin L."/>
            <person name="Pitluck S."/>
            <person name="Clum A."/>
            <person name="Land M."/>
            <person name="Hauser L."/>
            <person name="Kyrpides N."/>
            <person name="Ivanova N."/>
            <person name="Chistoservova L."/>
            <person name="Kalyuzhnaya M."/>
            <person name="Woyke T."/>
        </authorList>
    </citation>
    <scope>NUCLEOTIDE SEQUENCE [LARGE SCALE GENOMIC DNA]</scope>
    <source>
        <strain evidence="3">301</strain>
    </source>
</reference>
<accession>D7DJ79</accession>
<dbReference type="NCBIfam" id="TIGR03940">
    <property type="entry name" value="PGA_PgaD"/>
    <property type="match status" value="1"/>
</dbReference>
<dbReference type="AlphaFoldDB" id="D7DJ79"/>
<gene>
    <name evidence="2" type="ordered locus">M301_1736</name>
</gene>
<dbReference type="InterPro" id="IPR023829">
    <property type="entry name" value="PGA_PgaD"/>
</dbReference>
<dbReference type="STRING" id="666681.M301_1736"/>
<keyword evidence="1" id="KW-1133">Transmembrane helix</keyword>
<feature type="transmembrane region" description="Helical" evidence="1">
    <location>
        <begin position="69"/>
        <end position="89"/>
    </location>
</feature>
<name>D7DJ79_METV0</name>
<keyword evidence="1" id="KW-0812">Transmembrane</keyword>
<proteinExistence type="predicted"/>
<dbReference type="KEGG" id="meh:M301_1736"/>
<dbReference type="RefSeq" id="WP_013148426.1">
    <property type="nucleotide sequence ID" value="NC_014207.1"/>
</dbReference>
<dbReference type="Pfam" id="PF13994">
    <property type="entry name" value="PgaD"/>
    <property type="match status" value="1"/>
</dbReference>
<evidence type="ECO:0000313" key="3">
    <source>
        <dbReference type="Proteomes" id="UP000000383"/>
    </source>
</evidence>
<dbReference type="GO" id="GO:0043709">
    <property type="term" value="P:cell adhesion involved in single-species biofilm formation"/>
    <property type="evidence" value="ECO:0007669"/>
    <property type="project" value="InterPro"/>
</dbReference>
<evidence type="ECO:0000313" key="2">
    <source>
        <dbReference type="EMBL" id="ADI30114.1"/>
    </source>
</evidence>
<dbReference type="HOGENOM" id="CLU_117683_1_0_4"/>
<keyword evidence="3" id="KW-1185">Reference proteome</keyword>
<protein>
    <recommendedName>
        <fullName evidence="4">Poly-beta-1,6-N-acetyl-D-glucosamine biosynthesis protein PgaD</fullName>
    </recommendedName>
</protein>
<sequence length="147" mass="17283">MKNALIIERPELQSMTQRYGWKSVTFFFWMFYIYLWVPLITLVVWLVGVKLFHINMIEFNGYESLVDKLGLYSAIILIISIILIGWAEVNRMRFKNKLRRLDNNELSVGEVAKKYNLEVSHLTLLRQKKSVKVDFSAKGGISEITEY</sequence>
<dbReference type="EMBL" id="CP002056">
    <property type="protein sequence ID" value="ADI30114.1"/>
    <property type="molecule type" value="Genomic_DNA"/>
</dbReference>
<evidence type="ECO:0008006" key="4">
    <source>
        <dbReference type="Google" id="ProtNLM"/>
    </source>
</evidence>
<keyword evidence="1" id="KW-0472">Membrane</keyword>
<feature type="transmembrane region" description="Helical" evidence="1">
    <location>
        <begin position="26"/>
        <end position="49"/>
    </location>
</feature>